<evidence type="ECO:0000256" key="2">
    <source>
        <dbReference type="ARBA" id="ARBA00022729"/>
    </source>
</evidence>
<protein>
    <submittedName>
        <fullName evidence="7">ABC transporter substrate-binding protein</fullName>
    </submittedName>
</protein>
<evidence type="ECO:0000256" key="5">
    <source>
        <dbReference type="ARBA" id="ARBA00023288"/>
    </source>
</evidence>
<dbReference type="InterPro" id="IPR050490">
    <property type="entry name" value="Bact_solute-bd_prot1"/>
</dbReference>
<proteinExistence type="predicted"/>
<sequence length="451" mass="50865">MYQSTRIILIVVLALAASSFVTACGGGELRITLTTEGGKNEGSAAAARNDKTGSSNEEFKKPVKLKLAMWNTRNELQFWSSKAKEYNRLHPHVTVEVEMVHGNNDQYLKVRMAANDMPDLFFLKPSYFHTYKDVLLPLHDISVTAINKKPMVINGEVLGLPLVSFTEYVFYHPGILEELGLEVPRTLEEWLDVMERIGNSGQYTPLALGGKDSWTFYPLLEFGPMIHSGNRHYLADMAGQSEPFRQGSSFHAMAELIQQLANRGYAGKDALSVSYDSAMEQFESGKAAMIVLGQWYYSNYVDKVGDDENLGVFPLPLTSDTSGPPHAMVMTDMHVGISRHSDNVEEAKAFLNWMFSEDIYREYIAKVEQDSTVEGIEHHIPFFEKWEKQNPYEPFYYEGPNEQYALISSAVQYDPKFIAQEIFAGRSIEELMGELNARWGRAKEAAQATDN</sequence>
<evidence type="ECO:0000256" key="1">
    <source>
        <dbReference type="ARBA" id="ARBA00022475"/>
    </source>
</evidence>
<keyword evidence="3" id="KW-0472">Membrane</keyword>
<evidence type="ECO:0000256" key="4">
    <source>
        <dbReference type="ARBA" id="ARBA00023139"/>
    </source>
</evidence>
<reference evidence="8" key="1">
    <citation type="journal article" date="2019" name="Int. J. Syst. Evol. Microbiol.">
        <title>The Global Catalogue of Microorganisms (GCM) 10K type strain sequencing project: providing services to taxonomists for standard genome sequencing and annotation.</title>
        <authorList>
            <consortium name="The Broad Institute Genomics Platform"/>
            <consortium name="The Broad Institute Genome Sequencing Center for Infectious Disease"/>
            <person name="Wu L."/>
            <person name="Ma J."/>
        </authorList>
    </citation>
    <scope>NUCLEOTIDE SEQUENCE [LARGE SCALE GENOMIC DNA]</scope>
    <source>
        <strain evidence="8">CCUG 59129</strain>
    </source>
</reference>
<feature type="signal peptide" evidence="6">
    <location>
        <begin position="1"/>
        <end position="23"/>
    </location>
</feature>
<keyword evidence="1" id="KW-1003">Cell membrane</keyword>
<accession>A0ABW3HTC2</accession>
<evidence type="ECO:0000256" key="6">
    <source>
        <dbReference type="SAM" id="SignalP"/>
    </source>
</evidence>
<dbReference type="Gene3D" id="3.40.190.10">
    <property type="entry name" value="Periplasmic binding protein-like II"/>
    <property type="match status" value="2"/>
</dbReference>
<dbReference type="EMBL" id="JBHTJZ010000024">
    <property type="protein sequence ID" value="MFD0960776.1"/>
    <property type="molecule type" value="Genomic_DNA"/>
</dbReference>
<dbReference type="PROSITE" id="PS51257">
    <property type="entry name" value="PROKAR_LIPOPROTEIN"/>
    <property type="match status" value="1"/>
</dbReference>
<dbReference type="Pfam" id="PF01547">
    <property type="entry name" value="SBP_bac_1"/>
    <property type="match status" value="1"/>
</dbReference>
<dbReference type="PANTHER" id="PTHR43649">
    <property type="entry name" value="ARABINOSE-BINDING PROTEIN-RELATED"/>
    <property type="match status" value="1"/>
</dbReference>
<dbReference type="Proteomes" id="UP001596989">
    <property type="component" value="Unassembled WGS sequence"/>
</dbReference>
<dbReference type="PANTHER" id="PTHR43649:SF33">
    <property type="entry name" value="POLYGALACTURONAN_RHAMNOGALACTURONAN-BINDING PROTEIN YTCQ"/>
    <property type="match status" value="1"/>
</dbReference>
<feature type="chain" id="PRO_5046243423" evidence="6">
    <location>
        <begin position="24"/>
        <end position="451"/>
    </location>
</feature>
<dbReference type="InterPro" id="IPR006059">
    <property type="entry name" value="SBP"/>
</dbReference>
<keyword evidence="5" id="KW-0449">Lipoprotein</keyword>
<dbReference type="SUPFAM" id="SSF53850">
    <property type="entry name" value="Periplasmic binding protein-like II"/>
    <property type="match status" value="1"/>
</dbReference>
<evidence type="ECO:0000313" key="8">
    <source>
        <dbReference type="Proteomes" id="UP001596989"/>
    </source>
</evidence>
<organism evidence="7 8">
    <name type="scientific">Paenibacillus chungangensis</name>
    <dbReference type="NCBI Taxonomy" id="696535"/>
    <lineage>
        <taxon>Bacteria</taxon>
        <taxon>Bacillati</taxon>
        <taxon>Bacillota</taxon>
        <taxon>Bacilli</taxon>
        <taxon>Bacillales</taxon>
        <taxon>Paenibacillaceae</taxon>
        <taxon>Paenibacillus</taxon>
    </lineage>
</organism>
<evidence type="ECO:0000256" key="3">
    <source>
        <dbReference type="ARBA" id="ARBA00023136"/>
    </source>
</evidence>
<evidence type="ECO:0000313" key="7">
    <source>
        <dbReference type="EMBL" id="MFD0960776.1"/>
    </source>
</evidence>
<comment type="caution">
    <text evidence="7">The sequence shown here is derived from an EMBL/GenBank/DDBJ whole genome shotgun (WGS) entry which is preliminary data.</text>
</comment>
<keyword evidence="8" id="KW-1185">Reference proteome</keyword>
<keyword evidence="4" id="KW-0564">Palmitate</keyword>
<dbReference type="RefSeq" id="WP_377565539.1">
    <property type="nucleotide sequence ID" value="NZ_JBHTJZ010000024.1"/>
</dbReference>
<keyword evidence="2 6" id="KW-0732">Signal</keyword>
<gene>
    <name evidence="7" type="ORF">ACFQ2I_15405</name>
</gene>
<name>A0ABW3HTC2_9BACL</name>